<evidence type="ECO:0000256" key="7">
    <source>
        <dbReference type="RuleBase" id="RU363032"/>
    </source>
</evidence>
<evidence type="ECO:0000256" key="3">
    <source>
        <dbReference type="ARBA" id="ARBA00022475"/>
    </source>
</evidence>
<name>A0A917DN41_9BACL</name>
<accession>A0A917DN41</accession>
<dbReference type="CDD" id="cd06261">
    <property type="entry name" value="TM_PBP2"/>
    <property type="match status" value="1"/>
</dbReference>
<dbReference type="Pfam" id="PF00528">
    <property type="entry name" value="BPD_transp_1"/>
    <property type="match status" value="1"/>
</dbReference>
<feature type="transmembrane region" description="Helical" evidence="7">
    <location>
        <begin position="238"/>
        <end position="256"/>
    </location>
</feature>
<keyword evidence="4 7" id="KW-0812">Transmembrane</keyword>
<organism evidence="9 10">
    <name type="scientific">Paenibacillus nasutitermitis</name>
    <dbReference type="NCBI Taxonomy" id="1652958"/>
    <lineage>
        <taxon>Bacteria</taxon>
        <taxon>Bacillati</taxon>
        <taxon>Bacillota</taxon>
        <taxon>Bacilli</taxon>
        <taxon>Bacillales</taxon>
        <taxon>Paenibacillaceae</taxon>
        <taxon>Paenibacillus</taxon>
    </lineage>
</organism>
<proteinExistence type="inferred from homology"/>
<feature type="transmembrane region" description="Helical" evidence="7">
    <location>
        <begin position="206"/>
        <end position="226"/>
    </location>
</feature>
<dbReference type="InterPro" id="IPR000515">
    <property type="entry name" value="MetI-like"/>
</dbReference>
<dbReference type="GO" id="GO:0005886">
    <property type="term" value="C:plasma membrane"/>
    <property type="evidence" value="ECO:0007669"/>
    <property type="project" value="UniProtKB-SubCell"/>
</dbReference>
<reference evidence="9" key="1">
    <citation type="journal article" date="2014" name="Int. J. Syst. Evol. Microbiol.">
        <title>Complete genome sequence of Corynebacterium casei LMG S-19264T (=DSM 44701T), isolated from a smear-ripened cheese.</title>
        <authorList>
            <consortium name="US DOE Joint Genome Institute (JGI-PGF)"/>
            <person name="Walter F."/>
            <person name="Albersmeier A."/>
            <person name="Kalinowski J."/>
            <person name="Ruckert C."/>
        </authorList>
    </citation>
    <scope>NUCLEOTIDE SEQUENCE</scope>
    <source>
        <strain evidence="9">CGMCC 1.15178</strain>
    </source>
</reference>
<evidence type="ECO:0000313" key="10">
    <source>
        <dbReference type="Proteomes" id="UP000612456"/>
    </source>
</evidence>
<dbReference type="EMBL" id="BMHP01000001">
    <property type="protein sequence ID" value="GGD52846.1"/>
    <property type="molecule type" value="Genomic_DNA"/>
</dbReference>
<keyword evidence="2 7" id="KW-0813">Transport</keyword>
<keyword evidence="5 7" id="KW-1133">Transmembrane helix</keyword>
<comment type="similarity">
    <text evidence="7">Belongs to the binding-protein-dependent transport system permease family.</text>
</comment>
<feature type="transmembrane region" description="Helical" evidence="7">
    <location>
        <begin position="268"/>
        <end position="288"/>
    </location>
</feature>
<gene>
    <name evidence="9" type="ORF">GCM10010911_08020</name>
</gene>
<feature type="transmembrane region" description="Helical" evidence="7">
    <location>
        <begin position="110"/>
        <end position="131"/>
    </location>
</feature>
<keyword evidence="10" id="KW-1185">Reference proteome</keyword>
<evidence type="ECO:0000256" key="1">
    <source>
        <dbReference type="ARBA" id="ARBA00004651"/>
    </source>
</evidence>
<dbReference type="SUPFAM" id="SSF161098">
    <property type="entry name" value="MetI-like"/>
    <property type="match status" value="1"/>
</dbReference>
<dbReference type="PROSITE" id="PS50928">
    <property type="entry name" value="ABC_TM1"/>
    <property type="match status" value="1"/>
</dbReference>
<dbReference type="PANTHER" id="PTHR30193:SF37">
    <property type="entry name" value="INNER MEMBRANE ABC TRANSPORTER PERMEASE PROTEIN YCJO"/>
    <property type="match status" value="1"/>
</dbReference>
<feature type="domain" description="ABC transmembrane type-1" evidence="8">
    <location>
        <begin position="73"/>
        <end position="286"/>
    </location>
</feature>
<dbReference type="GO" id="GO:0055085">
    <property type="term" value="P:transmembrane transport"/>
    <property type="evidence" value="ECO:0007669"/>
    <property type="project" value="InterPro"/>
</dbReference>
<dbReference type="PANTHER" id="PTHR30193">
    <property type="entry name" value="ABC TRANSPORTER PERMEASE PROTEIN"/>
    <property type="match status" value="1"/>
</dbReference>
<keyword evidence="3" id="KW-1003">Cell membrane</keyword>
<dbReference type="RefSeq" id="WP_188989304.1">
    <property type="nucleotide sequence ID" value="NZ_BMHP01000001.1"/>
</dbReference>
<evidence type="ECO:0000256" key="5">
    <source>
        <dbReference type="ARBA" id="ARBA00022989"/>
    </source>
</evidence>
<dbReference type="InterPro" id="IPR051393">
    <property type="entry name" value="ABC_transporter_permease"/>
</dbReference>
<dbReference type="Gene3D" id="1.10.3720.10">
    <property type="entry name" value="MetI-like"/>
    <property type="match status" value="1"/>
</dbReference>
<dbReference type="InterPro" id="IPR035906">
    <property type="entry name" value="MetI-like_sf"/>
</dbReference>
<dbReference type="AlphaFoldDB" id="A0A917DN41"/>
<sequence>MRNLRRKTKENMIGYLFIMPNIIGFVLFTAFPVLFSMAMSLTDRQIFDTFADSNFIGLDNYKAIFTDSWFRAAILNNFYFLLFIPLQMFLALVCAVIFNGKFLASGAVRMTIYLPYITSFVAISLIWFQLLHPSQGIVNELLRTLGVSNPPAWLGSSTWVKPAILVILTWQTLGYKMLLYMAGLQGVPAYLYEAAEIDGAGRVRKFFHITIPLISSVSFFILIMSIIESFMAWSTIQILTGGGPGTSSTVIGYYIYNTAFENDNLGYASAVSWALFFIVLVVTMLQWWGQKKWVNY</sequence>
<evidence type="ECO:0000256" key="6">
    <source>
        <dbReference type="ARBA" id="ARBA00023136"/>
    </source>
</evidence>
<comment type="caution">
    <text evidence="9">The sequence shown here is derived from an EMBL/GenBank/DDBJ whole genome shotgun (WGS) entry which is preliminary data.</text>
</comment>
<evidence type="ECO:0000313" key="9">
    <source>
        <dbReference type="EMBL" id="GGD52846.1"/>
    </source>
</evidence>
<feature type="transmembrane region" description="Helical" evidence="7">
    <location>
        <begin position="78"/>
        <end position="98"/>
    </location>
</feature>
<evidence type="ECO:0000259" key="8">
    <source>
        <dbReference type="PROSITE" id="PS50928"/>
    </source>
</evidence>
<feature type="transmembrane region" description="Helical" evidence="7">
    <location>
        <begin position="12"/>
        <end position="35"/>
    </location>
</feature>
<evidence type="ECO:0000256" key="2">
    <source>
        <dbReference type="ARBA" id="ARBA00022448"/>
    </source>
</evidence>
<keyword evidence="6 7" id="KW-0472">Membrane</keyword>
<reference evidence="9" key="2">
    <citation type="submission" date="2020-09" db="EMBL/GenBank/DDBJ databases">
        <authorList>
            <person name="Sun Q."/>
            <person name="Zhou Y."/>
        </authorList>
    </citation>
    <scope>NUCLEOTIDE SEQUENCE</scope>
    <source>
        <strain evidence="9">CGMCC 1.15178</strain>
    </source>
</reference>
<comment type="subcellular location">
    <subcellularLocation>
        <location evidence="1 7">Cell membrane</location>
        <topology evidence="1 7">Multi-pass membrane protein</topology>
    </subcellularLocation>
</comment>
<dbReference type="Proteomes" id="UP000612456">
    <property type="component" value="Unassembled WGS sequence"/>
</dbReference>
<protein>
    <submittedName>
        <fullName evidence="9">ABC transporter permease</fullName>
    </submittedName>
</protein>
<evidence type="ECO:0000256" key="4">
    <source>
        <dbReference type="ARBA" id="ARBA00022692"/>
    </source>
</evidence>